<feature type="domain" description="DM" evidence="8">
    <location>
        <begin position="22"/>
        <end position="69"/>
    </location>
</feature>
<dbReference type="GO" id="GO:0005634">
    <property type="term" value="C:nucleus"/>
    <property type="evidence" value="ECO:0007669"/>
    <property type="project" value="UniProtKB-SubCell"/>
</dbReference>
<keyword evidence="2 6" id="KW-0479">Metal-binding</keyword>
<dbReference type="GO" id="GO:0000978">
    <property type="term" value="F:RNA polymerase II cis-regulatory region sequence-specific DNA binding"/>
    <property type="evidence" value="ECO:0007669"/>
    <property type="project" value="TreeGrafter"/>
</dbReference>
<dbReference type="PANTHER" id="PTHR12322">
    <property type="entry name" value="DOUBLESEX AND MAB-3 RELATED TRANSCRIPTION FACTOR DMRT"/>
    <property type="match status" value="1"/>
</dbReference>
<feature type="region of interest" description="Disordered" evidence="7">
    <location>
        <begin position="66"/>
        <end position="132"/>
    </location>
</feature>
<dbReference type="PROSITE" id="PS50809">
    <property type="entry name" value="DM_2"/>
    <property type="match status" value="1"/>
</dbReference>
<sequence length="254" mass="27983">MSKEQVSKEQVSKEQMSRQPKCSRCRHHGIIVPQKGHTKLCPLLKCDCWKCCLVAERTRIQRGLKKVKNGEQHPRVDSTLSVKKPAAKKTPCAASGTSGHLCPTSGGVPVLERDTNNNPSTPLDLRSRPAEGRQSVAGLESRNGLPFASGEGESCTPFSKLIIIETYFFCINTDLKSYICCIGCTLTRCNNADMILNSCGVHFTVLISSNLLCLRDLNTCLYSLADDSVHPSDPVLIYCCSLIFITRVSELYKD</sequence>
<keyword evidence="3 6" id="KW-0862">Zinc</keyword>
<comment type="subcellular location">
    <subcellularLocation>
        <location evidence="6">Nucleus</location>
    </subcellularLocation>
</comment>
<dbReference type="InterPro" id="IPR001275">
    <property type="entry name" value="DM_DNA-bd"/>
</dbReference>
<dbReference type="STRING" id="56723.ENSLBEP00000027049"/>
<dbReference type="SMART" id="SM00301">
    <property type="entry name" value="DM"/>
    <property type="match status" value="1"/>
</dbReference>
<dbReference type="Ensembl" id="ENSLBET00000028350.1">
    <property type="protein sequence ID" value="ENSLBEP00000027049.1"/>
    <property type="gene ID" value="ENSLBEG00000020544.1"/>
</dbReference>
<evidence type="ECO:0000256" key="2">
    <source>
        <dbReference type="ARBA" id="ARBA00022723"/>
    </source>
</evidence>
<reference evidence="9" key="2">
    <citation type="submission" date="2025-09" db="UniProtKB">
        <authorList>
            <consortium name="Ensembl"/>
        </authorList>
    </citation>
    <scope>IDENTIFICATION</scope>
</reference>
<evidence type="ECO:0000256" key="4">
    <source>
        <dbReference type="ARBA" id="ARBA00023125"/>
    </source>
</evidence>
<accession>A0A3Q3G624</accession>
<dbReference type="InterPro" id="IPR036407">
    <property type="entry name" value="DM_DNA-bd_sf"/>
</dbReference>
<evidence type="ECO:0000256" key="3">
    <source>
        <dbReference type="ARBA" id="ARBA00022833"/>
    </source>
</evidence>
<protein>
    <recommendedName>
        <fullName evidence="8">DM domain-containing protein</fullName>
    </recommendedName>
</protein>
<organism evidence="9 10">
    <name type="scientific">Labrus bergylta</name>
    <name type="common">ballan wrasse</name>
    <dbReference type="NCBI Taxonomy" id="56723"/>
    <lineage>
        <taxon>Eukaryota</taxon>
        <taxon>Metazoa</taxon>
        <taxon>Chordata</taxon>
        <taxon>Craniata</taxon>
        <taxon>Vertebrata</taxon>
        <taxon>Euteleostomi</taxon>
        <taxon>Actinopterygii</taxon>
        <taxon>Neopterygii</taxon>
        <taxon>Teleostei</taxon>
        <taxon>Neoteleostei</taxon>
        <taxon>Acanthomorphata</taxon>
        <taxon>Eupercaria</taxon>
        <taxon>Labriformes</taxon>
        <taxon>Labridae</taxon>
        <taxon>Labrus</taxon>
    </lineage>
</organism>
<evidence type="ECO:0000313" key="9">
    <source>
        <dbReference type="Ensembl" id="ENSLBEP00000027049.1"/>
    </source>
</evidence>
<dbReference type="Pfam" id="PF00751">
    <property type="entry name" value="DM"/>
    <property type="match status" value="1"/>
</dbReference>
<dbReference type="GeneTree" id="ENSGT00940000177098"/>
<reference evidence="9" key="1">
    <citation type="submission" date="2025-08" db="UniProtKB">
        <authorList>
            <consortium name="Ensembl"/>
        </authorList>
    </citation>
    <scope>IDENTIFICATION</scope>
</reference>
<proteinExistence type="inferred from homology"/>
<dbReference type="SUPFAM" id="SSF82927">
    <property type="entry name" value="Cysteine-rich DNA binding domain, (DM domain)"/>
    <property type="match status" value="1"/>
</dbReference>
<dbReference type="GO" id="GO:0046872">
    <property type="term" value="F:metal ion binding"/>
    <property type="evidence" value="ECO:0007669"/>
    <property type="project" value="UniProtKB-KW"/>
</dbReference>
<dbReference type="PANTHER" id="PTHR12322:SF53">
    <property type="entry name" value="DOUBLESEX-MAB RELATED 11E"/>
    <property type="match status" value="1"/>
</dbReference>
<dbReference type="PROSITE" id="PS40000">
    <property type="entry name" value="DM_1"/>
    <property type="match status" value="1"/>
</dbReference>
<evidence type="ECO:0000256" key="7">
    <source>
        <dbReference type="SAM" id="MobiDB-lite"/>
    </source>
</evidence>
<keyword evidence="5 6" id="KW-0539">Nucleus</keyword>
<dbReference type="Gene3D" id="4.10.1040.10">
    <property type="entry name" value="DM DNA-binding domain"/>
    <property type="match status" value="1"/>
</dbReference>
<dbReference type="AlphaFoldDB" id="A0A3Q3G624"/>
<evidence type="ECO:0000256" key="5">
    <source>
        <dbReference type="ARBA" id="ARBA00023242"/>
    </source>
</evidence>
<evidence type="ECO:0000256" key="6">
    <source>
        <dbReference type="PROSITE-ProRule" id="PRU00070"/>
    </source>
</evidence>
<dbReference type="GO" id="GO:0007548">
    <property type="term" value="P:sex differentiation"/>
    <property type="evidence" value="ECO:0007669"/>
    <property type="project" value="TreeGrafter"/>
</dbReference>
<keyword evidence="10" id="KW-1185">Reference proteome</keyword>
<evidence type="ECO:0000256" key="1">
    <source>
        <dbReference type="ARBA" id="ARBA00006834"/>
    </source>
</evidence>
<keyword evidence="4 6" id="KW-0238">DNA-binding</keyword>
<name>A0A3Q3G624_9LABR</name>
<feature type="DNA-binding region" description="DM" evidence="6">
    <location>
        <begin position="22"/>
        <end position="69"/>
    </location>
</feature>
<evidence type="ECO:0000259" key="8">
    <source>
        <dbReference type="PROSITE" id="PS50809"/>
    </source>
</evidence>
<dbReference type="GO" id="GO:0000981">
    <property type="term" value="F:DNA-binding transcription factor activity, RNA polymerase II-specific"/>
    <property type="evidence" value="ECO:0007669"/>
    <property type="project" value="TreeGrafter"/>
</dbReference>
<dbReference type="Proteomes" id="UP000261660">
    <property type="component" value="Unplaced"/>
</dbReference>
<evidence type="ECO:0000313" key="10">
    <source>
        <dbReference type="Proteomes" id="UP000261660"/>
    </source>
</evidence>
<dbReference type="InParanoid" id="A0A3Q3G624"/>
<dbReference type="InterPro" id="IPR026607">
    <property type="entry name" value="DMRT"/>
</dbReference>
<comment type="similarity">
    <text evidence="1">Belongs to the DMRT family.</text>
</comment>